<name>A0A1L3MIJ5_9MICO</name>
<organism evidence="2 3">
    <name type="scientific">Janibacter indicus</name>
    <dbReference type="NCBI Taxonomy" id="857417"/>
    <lineage>
        <taxon>Bacteria</taxon>
        <taxon>Bacillati</taxon>
        <taxon>Actinomycetota</taxon>
        <taxon>Actinomycetes</taxon>
        <taxon>Micrococcales</taxon>
        <taxon>Intrasporangiaceae</taxon>
        <taxon>Janibacter</taxon>
    </lineage>
</organism>
<evidence type="ECO:0000313" key="2">
    <source>
        <dbReference type="EMBL" id="APH02128.1"/>
    </source>
</evidence>
<dbReference type="PANTHER" id="PTHR39173">
    <property type="entry name" value="ACETYLTRANSFERASE"/>
    <property type="match status" value="1"/>
</dbReference>
<keyword evidence="2" id="KW-0808">Transferase</keyword>
<evidence type="ECO:0000313" key="3">
    <source>
        <dbReference type="Proteomes" id="UP000182938"/>
    </source>
</evidence>
<dbReference type="SUPFAM" id="SSF55729">
    <property type="entry name" value="Acyl-CoA N-acyltransferases (Nat)"/>
    <property type="match status" value="1"/>
</dbReference>
<keyword evidence="3" id="KW-1185">Reference proteome</keyword>
<proteinExistence type="predicted"/>
<dbReference type="GO" id="GO:0016747">
    <property type="term" value="F:acyltransferase activity, transferring groups other than amino-acyl groups"/>
    <property type="evidence" value="ECO:0007669"/>
    <property type="project" value="InterPro"/>
</dbReference>
<dbReference type="InterPro" id="IPR016181">
    <property type="entry name" value="Acyl_CoA_acyltransferase"/>
</dbReference>
<dbReference type="EMBL" id="CP013290">
    <property type="protein sequence ID" value="APH02128.1"/>
    <property type="molecule type" value="Genomic_DNA"/>
</dbReference>
<dbReference type="AlphaFoldDB" id="A0A1L3MIJ5"/>
<dbReference type="Proteomes" id="UP000182938">
    <property type="component" value="Chromosome"/>
</dbReference>
<dbReference type="KEGG" id="jte:ASJ30_11815"/>
<dbReference type="Gene3D" id="3.40.630.30">
    <property type="match status" value="1"/>
</dbReference>
<dbReference type="PROSITE" id="PS51186">
    <property type="entry name" value="GNAT"/>
    <property type="match status" value="1"/>
</dbReference>
<gene>
    <name evidence="2" type="ORF">ASJ30_11815</name>
</gene>
<dbReference type="PANTHER" id="PTHR39173:SF1">
    <property type="entry name" value="ACETYLTRANSFERASE"/>
    <property type="match status" value="1"/>
</dbReference>
<protein>
    <submittedName>
        <fullName evidence="2">Acetyltransferase</fullName>
    </submittedName>
</protein>
<feature type="domain" description="N-acetyltransferase" evidence="1">
    <location>
        <begin position="46"/>
        <end position="186"/>
    </location>
</feature>
<reference evidence="2 3" key="1">
    <citation type="submission" date="2015-11" db="EMBL/GenBank/DDBJ databases">
        <authorList>
            <person name="Zhang Y."/>
            <person name="Guo Z."/>
        </authorList>
    </citation>
    <scope>NUCLEOTIDE SEQUENCE [LARGE SCALE GENOMIC DNA]</scope>
    <source>
        <strain evidence="2 3">YFY001</strain>
    </source>
</reference>
<sequence>MIQIVRPDARYQRSYLEALDEFDGAHRDGDGELQLAADPTTGFAGLDFTREGLEDPDTFRRLVQARRADELPETPRPAHFVPCTYLWIVEGDTYLGSIAFRHELTGFLLEQGGHIGYSIRPSARRQGHASTALRQVLELAAEMGHERVLVTCDEDNAASRATIEGVGGAYEDSRVGTRRYWVPTLVTDRPAGARLA</sequence>
<accession>A0A1L3MIJ5</accession>
<dbReference type="InterPro" id="IPR000182">
    <property type="entry name" value="GNAT_dom"/>
</dbReference>
<dbReference type="RefSeq" id="WP_072625283.1">
    <property type="nucleotide sequence ID" value="NZ_CP013290.1"/>
</dbReference>
<evidence type="ECO:0000259" key="1">
    <source>
        <dbReference type="PROSITE" id="PS51186"/>
    </source>
</evidence>
<dbReference type="Pfam" id="PF13302">
    <property type="entry name" value="Acetyltransf_3"/>
    <property type="match status" value="1"/>
</dbReference>